<reference evidence="11 12" key="1">
    <citation type="submission" date="2016-05" db="EMBL/GenBank/DDBJ databases">
        <title>Comparative genomics of biotechnologically important yeasts.</title>
        <authorList>
            <consortium name="DOE Joint Genome Institute"/>
            <person name="Riley R."/>
            <person name="Haridas S."/>
            <person name="Wolfe K.H."/>
            <person name="Lopes M.R."/>
            <person name="Hittinger C.T."/>
            <person name="Goker M."/>
            <person name="Salamov A."/>
            <person name="Wisecaver J."/>
            <person name="Long T.M."/>
            <person name="Aerts A.L."/>
            <person name="Barry K."/>
            <person name="Choi C."/>
            <person name="Clum A."/>
            <person name="Coughlan A.Y."/>
            <person name="Deshpande S."/>
            <person name="Douglass A.P."/>
            <person name="Hanson S.J."/>
            <person name="Klenk H.-P."/>
            <person name="LaButti K."/>
            <person name="Lapidus A."/>
            <person name="Lindquist E."/>
            <person name="Lipzen A."/>
            <person name="Meier-kolthoff J.P."/>
            <person name="Ohm R.A."/>
            <person name="Otillar R.P."/>
            <person name="Pangilinan J."/>
            <person name="Peng Y."/>
            <person name="Rokas A."/>
            <person name="Rosa C.A."/>
            <person name="Scheuner C."/>
            <person name="Sibirny A.A."/>
            <person name="Slot J.C."/>
            <person name="Stielow J.B."/>
            <person name="Sun H."/>
            <person name="Kurtzman C.P."/>
            <person name="Blackwell M."/>
            <person name="Grigoriev I.V."/>
            <person name="Jeffries T.W."/>
        </authorList>
    </citation>
    <scope>NUCLEOTIDE SEQUENCE [LARGE SCALE GENOMIC DNA]</scope>
    <source>
        <strain evidence="11 12">NRRL YB-4993</strain>
    </source>
</reference>
<keyword evidence="8 9" id="KW-0137">Centromere</keyword>
<keyword evidence="7 9" id="KW-0131">Cell cycle</keyword>
<dbReference type="AlphaFoldDB" id="A0A1A0HJQ2"/>
<evidence type="ECO:0000256" key="6">
    <source>
        <dbReference type="ARBA" id="ARBA00023242"/>
    </source>
</evidence>
<protein>
    <recommendedName>
        <fullName evidence="9">Kinetochore-associated protein</fullName>
    </recommendedName>
</protein>
<evidence type="ECO:0000256" key="2">
    <source>
        <dbReference type="ARBA" id="ARBA00022454"/>
    </source>
</evidence>
<keyword evidence="6 9" id="KW-0539">Nucleus</keyword>
<dbReference type="InterPro" id="IPR007128">
    <property type="entry name" value="PMF1/Nnf1"/>
</dbReference>
<dbReference type="InterPro" id="IPR016851">
    <property type="entry name" value="Nnf1"/>
</dbReference>
<proteinExistence type="predicted"/>
<dbReference type="GO" id="GO:0007059">
    <property type="term" value="P:chromosome segregation"/>
    <property type="evidence" value="ECO:0007669"/>
    <property type="project" value="UniProtKB-UniRule"/>
</dbReference>
<feature type="coiled-coil region" evidence="10">
    <location>
        <begin position="133"/>
        <end position="160"/>
    </location>
</feature>
<dbReference type="Proteomes" id="UP000092555">
    <property type="component" value="Unassembled WGS sequence"/>
</dbReference>
<dbReference type="PIRSF" id="PIRSF027153">
    <property type="entry name" value="Nnf1p"/>
    <property type="match status" value="1"/>
</dbReference>
<dbReference type="STRING" id="869754.A0A1A0HJQ2"/>
<evidence type="ECO:0000256" key="10">
    <source>
        <dbReference type="SAM" id="Coils"/>
    </source>
</evidence>
<evidence type="ECO:0000256" key="7">
    <source>
        <dbReference type="ARBA" id="ARBA00023306"/>
    </source>
</evidence>
<comment type="caution">
    <text evidence="11">The sequence shown here is derived from an EMBL/GenBank/DDBJ whole genome shotgun (WGS) entry which is preliminary data.</text>
</comment>
<evidence type="ECO:0000256" key="1">
    <source>
        <dbReference type="ARBA" id="ARBA00004629"/>
    </source>
</evidence>
<dbReference type="GO" id="GO:0000444">
    <property type="term" value="C:MIS12/MIND type complex"/>
    <property type="evidence" value="ECO:0007669"/>
    <property type="project" value="UniProtKB-UniRule"/>
</dbReference>
<evidence type="ECO:0000313" key="11">
    <source>
        <dbReference type="EMBL" id="OBA24399.1"/>
    </source>
</evidence>
<dbReference type="RefSeq" id="XP_018714880.1">
    <property type="nucleotide sequence ID" value="XM_018856697.1"/>
</dbReference>
<evidence type="ECO:0000313" key="12">
    <source>
        <dbReference type="Proteomes" id="UP000092555"/>
    </source>
</evidence>
<keyword evidence="10" id="KW-0175">Coiled coil</keyword>
<evidence type="ECO:0000256" key="4">
    <source>
        <dbReference type="ARBA" id="ARBA00022776"/>
    </source>
</evidence>
<keyword evidence="4 9" id="KW-0498">Mitosis</keyword>
<dbReference type="GeneID" id="30029673"/>
<comment type="subcellular location">
    <subcellularLocation>
        <location evidence="1 9">Chromosome</location>
        <location evidence="1 9">Centromere</location>
        <location evidence="1 9">Kinetochore</location>
    </subcellularLocation>
    <subcellularLocation>
        <location evidence="9">Nucleus</location>
    </subcellularLocation>
    <text evidence="9">Associated with the kinetochore.</text>
</comment>
<dbReference type="EMBL" id="LXTC01000001">
    <property type="protein sequence ID" value="OBA24399.1"/>
    <property type="molecule type" value="Genomic_DNA"/>
</dbReference>
<sequence length="196" mass="22817">MEYEKVRFDRLNQVVKKAVEHTIKKLLMPEQVYKCFPTISRSDTGPDALENARKQMQTYFHDTCVKQVKHIFTERDIEQKLNELDEIIQLAQQAREGNTRKQIEVDRLAPEELINAGLAELKPDSEKKLALIYDQLVLDNQRLQQELREFAEESHELADGVVLLVAELLGEVDEMMRLTLNENLKLLSAQFFDAYV</sequence>
<keyword evidence="3 9" id="KW-0132">Cell division</keyword>
<evidence type="ECO:0000256" key="3">
    <source>
        <dbReference type="ARBA" id="ARBA00022618"/>
    </source>
</evidence>
<dbReference type="PANTHER" id="PTHR15459">
    <property type="entry name" value="POLYAMINE-MODULATED FACTOR 1"/>
    <property type="match status" value="1"/>
</dbReference>
<evidence type="ECO:0000256" key="8">
    <source>
        <dbReference type="ARBA" id="ARBA00023328"/>
    </source>
</evidence>
<name>A0A1A0HJQ2_9ASCO</name>
<organism evidence="11 12">
    <name type="scientific">Metschnikowia bicuspidata var. bicuspidata NRRL YB-4993</name>
    <dbReference type="NCBI Taxonomy" id="869754"/>
    <lineage>
        <taxon>Eukaryota</taxon>
        <taxon>Fungi</taxon>
        <taxon>Dikarya</taxon>
        <taxon>Ascomycota</taxon>
        <taxon>Saccharomycotina</taxon>
        <taxon>Pichiomycetes</taxon>
        <taxon>Metschnikowiaceae</taxon>
        <taxon>Metschnikowia</taxon>
    </lineage>
</organism>
<keyword evidence="5 9" id="KW-0995">Kinetochore</keyword>
<keyword evidence="2 9" id="KW-0158">Chromosome</keyword>
<dbReference type="GO" id="GO:0051301">
    <property type="term" value="P:cell division"/>
    <property type="evidence" value="ECO:0007669"/>
    <property type="project" value="UniProtKB-UniRule"/>
</dbReference>
<evidence type="ECO:0000256" key="5">
    <source>
        <dbReference type="ARBA" id="ARBA00022838"/>
    </source>
</evidence>
<dbReference type="PANTHER" id="PTHR15459:SF3">
    <property type="entry name" value="POLYAMINE-MODULATED FACTOR 1"/>
    <property type="match status" value="1"/>
</dbReference>
<gene>
    <name evidence="11" type="ORF">METBIDRAFT_36159</name>
</gene>
<accession>A0A1A0HJQ2</accession>
<evidence type="ECO:0000256" key="9">
    <source>
        <dbReference type="PIRNR" id="PIRNR027153"/>
    </source>
</evidence>
<dbReference type="Pfam" id="PF03980">
    <property type="entry name" value="Nnf1"/>
    <property type="match status" value="1"/>
</dbReference>
<dbReference type="OrthoDB" id="18453at2759"/>
<dbReference type="GO" id="GO:0005634">
    <property type="term" value="C:nucleus"/>
    <property type="evidence" value="ECO:0007669"/>
    <property type="project" value="UniProtKB-SubCell"/>
</dbReference>
<keyword evidence="12" id="KW-1185">Reference proteome</keyword>